<feature type="compositionally biased region" description="Basic and acidic residues" evidence="1">
    <location>
        <begin position="17"/>
        <end position="28"/>
    </location>
</feature>
<dbReference type="Proteomes" id="UP000703269">
    <property type="component" value="Unassembled WGS sequence"/>
</dbReference>
<comment type="caution">
    <text evidence="2">The sequence shown here is derived from an EMBL/GenBank/DDBJ whole genome shotgun (WGS) entry which is preliminary data.</text>
</comment>
<reference evidence="2 3" key="1">
    <citation type="submission" date="2021-08" db="EMBL/GenBank/DDBJ databases">
        <title>Draft Genome Sequence of Phanerochaete sordida strain YK-624.</title>
        <authorList>
            <person name="Mori T."/>
            <person name="Dohra H."/>
            <person name="Suzuki T."/>
            <person name="Kawagishi H."/>
            <person name="Hirai H."/>
        </authorList>
    </citation>
    <scope>NUCLEOTIDE SEQUENCE [LARGE SCALE GENOMIC DNA]</scope>
    <source>
        <strain evidence="2 3">YK-624</strain>
    </source>
</reference>
<dbReference type="EMBL" id="BPQB01000066">
    <property type="protein sequence ID" value="GJE97010.1"/>
    <property type="molecule type" value="Genomic_DNA"/>
</dbReference>
<dbReference type="AlphaFoldDB" id="A0A9P3GKN9"/>
<organism evidence="2 3">
    <name type="scientific">Phanerochaete sordida</name>
    <dbReference type="NCBI Taxonomy" id="48140"/>
    <lineage>
        <taxon>Eukaryota</taxon>
        <taxon>Fungi</taxon>
        <taxon>Dikarya</taxon>
        <taxon>Basidiomycota</taxon>
        <taxon>Agaricomycotina</taxon>
        <taxon>Agaricomycetes</taxon>
        <taxon>Polyporales</taxon>
        <taxon>Phanerochaetaceae</taxon>
        <taxon>Phanerochaete</taxon>
    </lineage>
</organism>
<evidence type="ECO:0000256" key="1">
    <source>
        <dbReference type="SAM" id="MobiDB-lite"/>
    </source>
</evidence>
<evidence type="ECO:0000313" key="2">
    <source>
        <dbReference type="EMBL" id="GJE97010.1"/>
    </source>
</evidence>
<accession>A0A9P3GKN9</accession>
<proteinExistence type="predicted"/>
<name>A0A9P3GKN9_9APHY</name>
<sequence>MVVKDVSSWLNKPYNTSEHKDIAADRQRPPGIPSRTPDTVDPVNPSPRPLLEAHSRRWNATSGGIGIETDSIAAYSFS</sequence>
<evidence type="ECO:0000313" key="3">
    <source>
        <dbReference type="Proteomes" id="UP000703269"/>
    </source>
</evidence>
<protein>
    <submittedName>
        <fullName evidence="2">Uncharacterized protein</fullName>
    </submittedName>
</protein>
<feature type="region of interest" description="Disordered" evidence="1">
    <location>
        <begin position="1"/>
        <end position="50"/>
    </location>
</feature>
<gene>
    <name evidence="2" type="ORF">PsYK624_132200</name>
</gene>
<keyword evidence="3" id="KW-1185">Reference proteome</keyword>